<proteinExistence type="predicted"/>
<dbReference type="Proteomes" id="UP000471521">
    <property type="component" value="Unassembled WGS sequence"/>
</dbReference>
<dbReference type="RefSeq" id="WP_159526295.1">
    <property type="nucleotide sequence ID" value="NZ_WUUU01000062.1"/>
</dbReference>
<accession>A0A6B0SGB3</accession>
<organism evidence="1 2">
    <name type="scientific">Halobacterium bonnevillei</name>
    <dbReference type="NCBI Taxonomy" id="2692200"/>
    <lineage>
        <taxon>Archaea</taxon>
        <taxon>Methanobacteriati</taxon>
        <taxon>Methanobacteriota</taxon>
        <taxon>Stenosarchaea group</taxon>
        <taxon>Halobacteria</taxon>
        <taxon>Halobacteriales</taxon>
        <taxon>Halobacteriaceae</taxon>
        <taxon>Halobacterium</taxon>
    </lineage>
</organism>
<comment type="caution">
    <text evidence="1">The sequence shown here is derived from an EMBL/GenBank/DDBJ whole genome shotgun (WGS) entry which is preliminary data.</text>
</comment>
<evidence type="ECO:0000313" key="2">
    <source>
        <dbReference type="Proteomes" id="UP000471521"/>
    </source>
</evidence>
<dbReference type="OrthoDB" id="350156at2157"/>
<name>A0A6B0SGB3_9EURY</name>
<gene>
    <name evidence="1" type="ORF">GRX66_09235</name>
</gene>
<dbReference type="EMBL" id="WUUU01000062">
    <property type="protein sequence ID" value="MXR20775.1"/>
    <property type="molecule type" value="Genomic_DNA"/>
</dbReference>
<dbReference type="AlphaFoldDB" id="A0A6B0SGB3"/>
<protein>
    <submittedName>
        <fullName evidence="1">Uncharacterized protein</fullName>
    </submittedName>
</protein>
<sequence>MPEETLYQYGCPDCGELVAEWQDCPECGWYDAAAWTAAVKQRETGRSITMADPLDLGDWR</sequence>
<reference evidence="1 2" key="1">
    <citation type="submission" date="2019-12" db="EMBL/GenBank/DDBJ databases">
        <title>Isolation and characterization of three novel carbon monoxide-oxidizing members of Halobacteria from salione crusts and soils.</title>
        <authorList>
            <person name="Myers M.R."/>
            <person name="King G.M."/>
        </authorList>
    </citation>
    <scope>NUCLEOTIDE SEQUENCE [LARGE SCALE GENOMIC DNA]</scope>
    <source>
        <strain evidence="1 2">PCN9</strain>
    </source>
</reference>
<evidence type="ECO:0000313" key="1">
    <source>
        <dbReference type="EMBL" id="MXR20775.1"/>
    </source>
</evidence>
<keyword evidence="2" id="KW-1185">Reference proteome</keyword>